<organism evidence="10">
    <name type="scientific">Gongylonema pulchrum</name>
    <dbReference type="NCBI Taxonomy" id="637853"/>
    <lineage>
        <taxon>Eukaryota</taxon>
        <taxon>Metazoa</taxon>
        <taxon>Ecdysozoa</taxon>
        <taxon>Nematoda</taxon>
        <taxon>Chromadorea</taxon>
        <taxon>Rhabditida</taxon>
        <taxon>Spirurina</taxon>
        <taxon>Spiruromorpha</taxon>
        <taxon>Spiruroidea</taxon>
        <taxon>Gongylonematidae</taxon>
        <taxon>Gongylonema</taxon>
    </lineage>
</organism>
<dbReference type="InterPro" id="IPR017946">
    <property type="entry name" value="PLC-like_Pdiesterase_TIM-brl"/>
</dbReference>
<evidence type="ECO:0000313" key="9">
    <source>
        <dbReference type="Proteomes" id="UP000271098"/>
    </source>
</evidence>
<evidence type="ECO:0000313" key="8">
    <source>
        <dbReference type="EMBL" id="VDK27065.1"/>
    </source>
</evidence>
<dbReference type="GO" id="GO:0005085">
    <property type="term" value="F:guanyl-nucleotide exchange factor activity"/>
    <property type="evidence" value="ECO:0007669"/>
    <property type="project" value="UniProtKB-KW"/>
</dbReference>
<evidence type="ECO:0000313" key="10">
    <source>
        <dbReference type="WBParaSite" id="GPUH_0000000901-mRNA-1"/>
    </source>
</evidence>
<dbReference type="InterPro" id="IPR036964">
    <property type="entry name" value="RASGEF_cat_dom_sf"/>
</dbReference>
<dbReference type="PROSITE" id="PS50008">
    <property type="entry name" value="PIPLC_Y_DOMAIN"/>
    <property type="match status" value="1"/>
</dbReference>
<dbReference type="Gene3D" id="2.60.40.150">
    <property type="entry name" value="C2 domain"/>
    <property type="match status" value="1"/>
</dbReference>
<dbReference type="InterPro" id="IPR000008">
    <property type="entry name" value="C2_dom"/>
</dbReference>
<dbReference type="SMART" id="SM00148">
    <property type="entry name" value="PLCXc"/>
    <property type="match status" value="1"/>
</dbReference>
<reference evidence="8 9" key="2">
    <citation type="submission" date="2018-11" db="EMBL/GenBank/DDBJ databases">
        <authorList>
            <consortium name="Pathogen Informatics"/>
        </authorList>
    </citation>
    <scope>NUCLEOTIDE SEQUENCE [LARGE SCALE GENOMIC DNA]</scope>
</reference>
<dbReference type="InterPro" id="IPR001895">
    <property type="entry name" value="RASGEF_cat_dom"/>
</dbReference>
<sequence>MGLSASSRSNSSVAHGFIIGDEPITLFRSELERLQYILHFPEEVAFQLSTTEYQLFYGMQPMDYVRYVSCDLTSVPAADNPSPVRNLVKRLSEVSSWITHVIVSMPTHEDRKTTLTSIIRMIDVCWNIGNFNAAVEILIGLRSEKLRPFWLSLKPDDKRKYEEFCDILLPGSQTGLSTPYREAIQRALRMPQCRLIPFFGIFLRDLYAIVNDVPSVVMISHEGETDKLEFMKEQNGDDHYSSKIAVGGLLNPNKINLVAVVLDNLELFYRHKKNISGFVVDENRPSSGKESRDSKGYEPVQPVRGVAKDVTLVPLDTNRFDLDVIQRLHHGTTVIHYDPDTGRSSFCLLKLDPSCSLLSWHKVGYLGSKESKDKVCLYEISDNRTPATSPYARSAGAAHIALDDGFIQLCYVKSIESVDSYDVDIEGIYRRHTNEEMSIPMLCWTINFGCHLPDNEFLYFIAPQQSAHYWITGLSNVISQLMEQQRCADRRVIWLKKLYLRLLSAELGPRPWQALQAFGLENVLSASQQSESLVTVEPAATKSRLKQMTNAVTRRMKAAGRAGARSESPQPLLSLKFFKSLHFCWFYKWHSFSYSICRSKNVELTGLSPLIGKEHALASSSSEREYHEKSVTLFEFVELYKLFSTKMRKDLNFKTAHHINEKQQKIYNALALASVNSVGLMDTSRSSFLTPAMLKRFIELHQMEVVDDEYAIKLIQEHEPDAACRNNHQLSFEGFVRYMMDSSNYAFIPEAVKPDPSTLDHPLSYYFICSSHNTYLSGHQLKGESSAEMYRQVLLTGCRCVELDCWDGDDGLPQIFHGHTLTSKIGFRQVLSVIKKSAFVTSNLPVVLSIENHCSLQQQARMAQMFRNYLGESLVTNFLFEADYSDRPRLPSPWQLRNKILIKNKKMVTEPSAGLQLDKSMTKNEAELMMEQAKFVISILFHFYTFLSHYAGPIFDLKMDDESASVNLEAVTRRPIKKAPRAPIAPELSELVIYAQAVKFKGFPGMTGFAFQQREEPLKTAVYASARNRTGSNLLSIATPPRRLRSTALSSSSLRPNSNAPCYQVTSLNEPSAKKLTRKHPLKCIAFSRNQLMRTYPSGMRIDSSNFNPVQYWAFGIQMVALNFQTADTAMAVNAAMFEQTGNSGYILKPRVFWDDSHPYYNHFNPYDKDVSSLPALLYTVTVISGQHICPNQHSASSYVEMEIIGIPADCAKEKSKIVSRNSVNPIWNHTATFRIVFVDLAFLRVAVCDSTNGRYIFS</sequence>
<dbReference type="GO" id="GO:0007186">
    <property type="term" value="P:G protein-coupled receptor signaling pathway"/>
    <property type="evidence" value="ECO:0007669"/>
    <property type="project" value="TreeGrafter"/>
</dbReference>
<dbReference type="WBParaSite" id="GPUH_0000000901-mRNA-1">
    <property type="protein sequence ID" value="GPUH_0000000901-mRNA-1"/>
    <property type="gene ID" value="GPUH_0000000901"/>
</dbReference>
<dbReference type="SMART" id="SM00149">
    <property type="entry name" value="PLCYc"/>
    <property type="match status" value="1"/>
</dbReference>
<comment type="catalytic activity">
    <reaction evidence="3">
        <text>a 1,2-diacyl-sn-glycero-3-phospho-(1D-myo-inositol-4,5-bisphosphate) + H2O = 1D-myo-inositol 1,4,5-trisphosphate + a 1,2-diacyl-sn-glycerol + H(+)</text>
        <dbReference type="Rhea" id="RHEA:33179"/>
        <dbReference type="ChEBI" id="CHEBI:15377"/>
        <dbReference type="ChEBI" id="CHEBI:15378"/>
        <dbReference type="ChEBI" id="CHEBI:17815"/>
        <dbReference type="ChEBI" id="CHEBI:58456"/>
        <dbReference type="ChEBI" id="CHEBI:203600"/>
        <dbReference type="EC" id="3.1.4.11"/>
    </reaction>
</comment>
<dbReference type="PANTHER" id="PTHR10336">
    <property type="entry name" value="PHOSPHOINOSITIDE-SPECIFIC PHOSPHOLIPASE C FAMILY PROTEIN"/>
    <property type="match status" value="1"/>
</dbReference>
<dbReference type="InterPro" id="IPR035892">
    <property type="entry name" value="C2_domain_sf"/>
</dbReference>
<dbReference type="Pfam" id="PF00168">
    <property type="entry name" value="C2"/>
    <property type="match status" value="1"/>
</dbReference>
<dbReference type="PRINTS" id="PR00390">
    <property type="entry name" value="PHPHLIPASEC"/>
</dbReference>
<keyword evidence="3" id="KW-0442">Lipid degradation</keyword>
<dbReference type="Gene3D" id="2.30.29.240">
    <property type="match status" value="1"/>
</dbReference>
<dbReference type="CDD" id="cd00275">
    <property type="entry name" value="C2_PLC_like"/>
    <property type="match status" value="1"/>
</dbReference>
<dbReference type="InterPro" id="IPR001192">
    <property type="entry name" value="PI-PLC_fam"/>
</dbReference>
<dbReference type="Pfam" id="PF00388">
    <property type="entry name" value="PI-PLC-X"/>
    <property type="match status" value="1"/>
</dbReference>
<dbReference type="GO" id="GO:0051209">
    <property type="term" value="P:release of sequestered calcium ion into cytosol"/>
    <property type="evidence" value="ECO:0007669"/>
    <property type="project" value="TreeGrafter"/>
</dbReference>
<dbReference type="GO" id="GO:0048015">
    <property type="term" value="P:phosphatidylinositol-mediated signaling"/>
    <property type="evidence" value="ECO:0007669"/>
    <property type="project" value="TreeGrafter"/>
</dbReference>
<keyword evidence="3" id="KW-0378">Hydrolase</keyword>
<dbReference type="EC" id="3.1.4.11" evidence="3"/>
<feature type="domain" description="PI-PLC Y-box" evidence="6">
    <location>
        <begin position="988"/>
        <end position="1153"/>
    </location>
</feature>
<dbReference type="OrthoDB" id="269822at2759"/>
<protein>
    <recommendedName>
        <fullName evidence="3">Phosphoinositide phospholipase C</fullName>
        <ecNumber evidence="3">3.1.4.11</ecNumber>
    </recommendedName>
</protein>
<accession>A0A183CU69</accession>
<dbReference type="Gene3D" id="1.10.238.10">
    <property type="entry name" value="EF-hand"/>
    <property type="match status" value="1"/>
</dbReference>
<proteinExistence type="predicted"/>
<dbReference type="InterPro" id="IPR000909">
    <property type="entry name" value="PLipase_C_PInositol-sp_X_dom"/>
</dbReference>
<dbReference type="SUPFAM" id="SSF51695">
    <property type="entry name" value="PLC-like phosphodiesterases"/>
    <property type="match status" value="1"/>
</dbReference>
<name>A0A183CU69_9BILA</name>
<keyword evidence="1" id="KW-0807">Transducer</keyword>
<dbReference type="Gene3D" id="3.20.20.190">
    <property type="entry name" value="Phosphatidylinositol (PI) phosphodiesterase"/>
    <property type="match status" value="1"/>
</dbReference>
<evidence type="ECO:0000256" key="2">
    <source>
        <dbReference type="PROSITE-ProRule" id="PRU00168"/>
    </source>
</evidence>
<dbReference type="SUPFAM" id="SSF48366">
    <property type="entry name" value="Ras GEF"/>
    <property type="match status" value="1"/>
</dbReference>
<evidence type="ECO:0000259" key="5">
    <source>
        <dbReference type="PROSITE" id="PS50004"/>
    </source>
</evidence>
<dbReference type="PROSITE" id="PS50004">
    <property type="entry name" value="C2"/>
    <property type="match status" value="1"/>
</dbReference>
<dbReference type="GO" id="GO:0004435">
    <property type="term" value="F:phosphatidylinositol-4,5-bisphosphate phospholipase C activity"/>
    <property type="evidence" value="ECO:0007669"/>
    <property type="project" value="UniProtKB-EC"/>
</dbReference>
<dbReference type="Pfam" id="PF00387">
    <property type="entry name" value="PI-PLC-Y"/>
    <property type="match status" value="1"/>
</dbReference>
<dbReference type="Pfam" id="PF09279">
    <property type="entry name" value="EF-hand_like"/>
    <property type="match status" value="1"/>
</dbReference>
<keyword evidence="2" id="KW-0344">Guanine-nucleotide releasing factor</keyword>
<dbReference type="SUPFAM" id="SSF47473">
    <property type="entry name" value="EF-hand"/>
    <property type="match status" value="1"/>
</dbReference>
<dbReference type="GO" id="GO:0016042">
    <property type="term" value="P:lipid catabolic process"/>
    <property type="evidence" value="ECO:0007669"/>
    <property type="project" value="UniProtKB-KW"/>
</dbReference>
<feature type="region of interest" description="Disordered" evidence="4">
    <location>
        <begin position="280"/>
        <end position="300"/>
    </location>
</feature>
<keyword evidence="9" id="KW-1185">Reference proteome</keyword>
<evidence type="ECO:0000259" key="6">
    <source>
        <dbReference type="PROSITE" id="PS50008"/>
    </source>
</evidence>
<feature type="domain" description="Ras-GEF" evidence="7">
    <location>
        <begin position="40"/>
        <end position="302"/>
    </location>
</feature>
<dbReference type="InterPro" id="IPR015359">
    <property type="entry name" value="PLC_EF-hand-like"/>
</dbReference>
<evidence type="ECO:0000256" key="3">
    <source>
        <dbReference type="RuleBase" id="RU361133"/>
    </source>
</evidence>
<dbReference type="InterPro" id="IPR001711">
    <property type="entry name" value="PLipase_C_Pinositol-sp_Y"/>
</dbReference>
<dbReference type="InterPro" id="IPR011992">
    <property type="entry name" value="EF-hand-dom_pair"/>
</dbReference>
<dbReference type="Gene3D" id="1.10.840.10">
    <property type="entry name" value="Ras guanine-nucleotide exchange factors catalytic domain"/>
    <property type="match status" value="1"/>
</dbReference>
<feature type="domain" description="C2" evidence="5">
    <location>
        <begin position="1158"/>
        <end position="1259"/>
    </location>
</feature>
<dbReference type="PANTHER" id="PTHR10336:SF6">
    <property type="entry name" value="1-PHOSPHATIDYLINOSITOL 4,5-BISPHOSPHATE PHOSPHODIESTERASE EPSILON-1"/>
    <property type="match status" value="1"/>
</dbReference>
<evidence type="ECO:0000256" key="1">
    <source>
        <dbReference type="ARBA" id="ARBA00023224"/>
    </source>
</evidence>
<dbReference type="Pfam" id="PF00617">
    <property type="entry name" value="RasGEF"/>
    <property type="match status" value="1"/>
</dbReference>
<dbReference type="SMART" id="SM00147">
    <property type="entry name" value="RasGEF"/>
    <property type="match status" value="1"/>
</dbReference>
<dbReference type="InterPro" id="IPR023578">
    <property type="entry name" value="Ras_GEF_dom_sf"/>
</dbReference>
<feature type="compositionally biased region" description="Basic and acidic residues" evidence="4">
    <location>
        <begin position="281"/>
        <end position="296"/>
    </location>
</feature>
<dbReference type="AlphaFoldDB" id="A0A183CU69"/>
<dbReference type="GO" id="GO:0007265">
    <property type="term" value="P:Ras protein signal transduction"/>
    <property type="evidence" value="ECO:0007669"/>
    <property type="project" value="TreeGrafter"/>
</dbReference>
<dbReference type="SUPFAM" id="SSF49562">
    <property type="entry name" value="C2 domain (Calcium/lipid-binding domain, CaLB)"/>
    <property type="match status" value="1"/>
</dbReference>
<evidence type="ECO:0000256" key="4">
    <source>
        <dbReference type="SAM" id="MobiDB-lite"/>
    </source>
</evidence>
<gene>
    <name evidence="8" type="ORF">GPUH_LOCUS10</name>
</gene>
<dbReference type="GO" id="GO:0046488">
    <property type="term" value="P:phosphatidylinositol metabolic process"/>
    <property type="evidence" value="ECO:0007669"/>
    <property type="project" value="TreeGrafter"/>
</dbReference>
<dbReference type="Proteomes" id="UP000271098">
    <property type="component" value="Unassembled WGS sequence"/>
</dbReference>
<dbReference type="CDD" id="cd08596">
    <property type="entry name" value="PI-PLCc_epsilon"/>
    <property type="match status" value="1"/>
</dbReference>
<dbReference type="EMBL" id="UYRT01000006">
    <property type="protein sequence ID" value="VDK27065.1"/>
    <property type="molecule type" value="Genomic_DNA"/>
</dbReference>
<dbReference type="InterPro" id="IPR046973">
    <property type="entry name" value="PLC-epsilon1_cat"/>
</dbReference>
<evidence type="ECO:0000259" key="7">
    <source>
        <dbReference type="PROSITE" id="PS50009"/>
    </source>
</evidence>
<dbReference type="PROSITE" id="PS50007">
    <property type="entry name" value="PIPLC_X_DOMAIN"/>
    <property type="match status" value="1"/>
</dbReference>
<dbReference type="PROSITE" id="PS50009">
    <property type="entry name" value="RASGEF_CAT"/>
    <property type="match status" value="1"/>
</dbReference>
<keyword evidence="3" id="KW-0443">Lipid metabolism</keyword>
<reference evidence="10" key="1">
    <citation type="submission" date="2016-06" db="UniProtKB">
        <authorList>
            <consortium name="WormBaseParasite"/>
        </authorList>
    </citation>
    <scope>IDENTIFICATION</scope>
</reference>